<proteinExistence type="inferred from homology"/>
<dbReference type="PANTHER" id="PTHR24306:SF7">
    <property type="entry name" value="AHBB"/>
    <property type="match status" value="1"/>
</dbReference>
<dbReference type="Gene3D" id="1.10.630.10">
    <property type="entry name" value="Cytochrome P450"/>
    <property type="match status" value="1"/>
</dbReference>
<dbReference type="Proteomes" id="UP001610432">
    <property type="component" value="Unassembled WGS sequence"/>
</dbReference>
<dbReference type="PRINTS" id="PR00465">
    <property type="entry name" value="EP450IV"/>
</dbReference>
<keyword evidence="7" id="KW-0560">Oxidoreductase</keyword>
<dbReference type="CDD" id="cd11040">
    <property type="entry name" value="CYP7_CYP8-like"/>
    <property type="match status" value="1"/>
</dbReference>
<reference evidence="10 11" key="1">
    <citation type="submission" date="2024-07" db="EMBL/GenBank/DDBJ databases">
        <title>Section-level genome sequencing and comparative genomics of Aspergillus sections Usti and Cavernicolus.</title>
        <authorList>
            <consortium name="Lawrence Berkeley National Laboratory"/>
            <person name="Nybo J.L."/>
            <person name="Vesth T.C."/>
            <person name="Theobald S."/>
            <person name="Frisvad J.C."/>
            <person name="Larsen T.O."/>
            <person name="Kjaerboelling I."/>
            <person name="Rothschild-Mancinelli K."/>
            <person name="Lyhne E.K."/>
            <person name="Kogle M.E."/>
            <person name="Barry K."/>
            <person name="Clum A."/>
            <person name="Na H."/>
            <person name="Ledsgaard L."/>
            <person name="Lin J."/>
            <person name="Lipzen A."/>
            <person name="Kuo A."/>
            <person name="Riley R."/>
            <person name="Mondo S."/>
            <person name="Labutti K."/>
            <person name="Haridas S."/>
            <person name="Pangalinan J."/>
            <person name="Salamov A.A."/>
            <person name="Simmons B.A."/>
            <person name="Magnuson J.K."/>
            <person name="Chen J."/>
            <person name="Drula E."/>
            <person name="Henrissat B."/>
            <person name="Wiebenga A."/>
            <person name="Lubbers R.J."/>
            <person name="Gomes A.C."/>
            <person name="Macurrencykelacurrency M.R."/>
            <person name="Stajich J."/>
            <person name="Grigoriev I.V."/>
            <person name="Mortensen U.H."/>
            <person name="De Vries R.P."/>
            <person name="Baker S.E."/>
            <person name="Andersen M.R."/>
        </authorList>
    </citation>
    <scope>NUCLEOTIDE SEQUENCE [LARGE SCALE GENOMIC DNA]</scope>
    <source>
        <strain evidence="10 11">CBS 449.75</strain>
    </source>
</reference>
<dbReference type="Pfam" id="PF00067">
    <property type="entry name" value="p450"/>
    <property type="match status" value="2"/>
</dbReference>
<evidence type="ECO:0000256" key="6">
    <source>
        <dbReference type="ARBA" id="ARBA00022723"/>
    </source>
</evidence>
<evidence type="ECO:0000256" key="2">
    <source>
        <dbReference type="ARBA" id="ARBA00004389"/>
    </source>
</evidence>
<comment type="subcellular location">
    <subcellularLocation>
        <location evidence="2">Endoplasmic reticulum membrane</location>
        <topology evidence="2">Single-pass membrane protein</topology>
    </subcellularLocation>
</comment>
<evidence type="ECO:0000256" key="4">
    <source>
        <dbReference type="ARBA" id="ARBA00022516"/>
    </source>
</evidence>
<gene>
    <name evidence="10" type="ORF">BJX67DRAFT_378952</name>
</gene>
<evidence type="ECO:0000313" key="10">
    <source>
        <dbReference type="EMBL" id="KAL2869908.1"/>
    </source>
</evidence>
<keyword evidence="9" id="KW-0472">Membrane</keyword>
<comment type="caution">
    <text evidence="10">The sequence shown here is derived from an EMBL/GenBank/DDBJ whole genome shotgun (WGS) entry which is preliminary data.</text>
</comment>
<evidence type="ECO:0000256" key="3">
    <source>
        <dbReference type="ARBA" id="ARBA00010617"/>
    </source>
</evidence>
<evidence type="ECO:0000256" key="1">
    <source>
        <dbReference type="ARBA" id="ARBA00001971"/>
    </source>
</evidence>
<protein>
    <submittedName>
        <fullName evidence="10">Cytochrome P450</fullName>
    </submittedName>
</protein>
<evidence type="ECO:0000256" key="7">
    <source>
        <dbReference type="ARBA" id="ARBA00023002"/>
    </source>
</evidence>
<evidence type="ECO:0000256" key="5">
    <source>
        <dbReference type="ARBA" id="ARBA00022617"/>
    </source>
</evidence>
<evidence type="ECO:0000256" key="8">
    <source>
        <dbReference type="ARBA" id="ARBA00023004"/>
    </source>
</evidence>
<dbReference type="InterPro" id="IPR036396">
    <property type="entry name" value="Cyt_P450_sf"/>
</dbReference>
<organism evidence="10 11">
    <name type="scientific">Aspergillus lucknowensis</name>
    <dbReference type="NCBI Taxonomy" id="176173"/>
    <lineage>
        <taxon>Eukaryota</taxon>
        <taxon>Fungi</taxon>
        <taxon>Dikarya</taxon>
        <taxon>Ascomycota</taxon>
        <taxon>Pezizomycotina</taxon>
        <taxon>Eurotiomycetes</taxon>
        <taxon>Eurotiomycetidae</taxon>
        <taxon>Eurotiales</taxon>
        <taxon>Aspergillaceae</taxon>
        <taxon>Aspergillus</taxon>
        <taxon>Aspergillus subgen. Nidulantes</taxon>
    </lineage>
</organism>
<keyword evidence="11" id="KW-1185">Reference proteome</keyword>
<comment type="cofactor">
    <cofactor evidence="1">
        <name>heme</name>
        <dbReference type="ChEBI" id="CHEBI:30413"/>
    </cofactor>
</comment>
<dbReference type="GeneID" id="98147518"/>
<dbReference type="SUPFAM" id="SSF48264">
    <property type="entry name" value="Cytochrome P450"/>
    <property type="match status" value="1"/>
</dbReference>
<accession>A0ABR4M2L6</accession>
<feature type="transmembrane region" description="Helical" evidence="9">
    <location>
        <begin position="325"/>
        <end position="346"/>
    </location>
</feature>
<keyword evidence="4" id="KW-0444">Lipid biosynthesis</keyword>
<keyword evidence="9" id="KW-1133">Transmembrane helix</keyword>
<comment type="similarity">
    <text evidence="3">Belongs to the cytochrome P450 family.</text>
</comment>
<dbReference type="InterPro" id="IPR001128">
    <property type="entry name" value="Cyt_P450"/>
</dbReference>
<dbReference type="EMBL" id="JBFXLQ010000008">
    <property type="protein sequence ID" value="KAL2869908.1"/>
    <property type="molecule type" value="Genomic_DNA"/>
</dbReference>
<keyword evidence="6" id="KW-0479">Metal-binding</keyword>
<evidence type="ECO:0000313" key="11">
    <source>
        <dbReference type="Proteomes" id="UP001610432"/>
    </source>
</evidence>
<dbReference type="PANTHER" id="PTHR24306">
    <property type="match status" value="1"/>
</dbReference>
<dbReference type="InterPro" id="IPR002403">
    <property type="entry name" value="Cyt_P450_E_grp-IV"/>
</dbReference>
<dbReference type="RefSeq" id="XP_070888887.1">
    <property type="nucleotide sequence ID" value="XM_071032446.1"/>
</dbReference>
<keyword evidence="9" id="KW-0812">Transmembrane</keyword>
<sequence length="563" mass="62358">MSQAILTLAAWGLALFICCMIFTRTCTAIRHAAHMRGYSRTPHAVTTIPYTIPWLGHTVPFFTQSQQWLGSISRQVNRGIFAVVLGGRKCHIVMSPSLAKEVLAVQAPVNNHDMVGYFMRNVWDDKGAVAAMDQNVLWGKIHRAVYQLNREPFLSQAGHVVTTNIERETLHLVSSQKRQIQRQQRAAVVVHGPTEFEASFFPLVRHFVADIVLPALFGTGFMQKYPDIAADLFQFDSSFGLFLMGLPSWMPVPGLRESAAARDRVKRAMEDLHDAISGRSGTASGYWNGVEDVSSVMKERVRLWEEATAGGSSCSKEAYIASHAFLLWVTLINANVIVFWLLFHIYQDSSLLAAIREEVSPFIQVEDGGDTVKLNSPDIRTQTPLLQSAFLETMRLYTQSNSFKNVQADFTVTESETDQWPRESGGCLSSGSKACQNSQTVYQLQKGDIICVPFGVHQSDARYWDCPEKFDGRRFLIPGPQAGAAGKTSVDYTRISPWGSGASLCKGQKLSSREVLEVTAAILVCWDVEPAGTTGWVHPGLARAGGTAVPKGDFRARLRRRLP</sequence>
<name>A0ABR4M2L6_9EURO</name>
<keyword evidence="8" id="KW-0408">Iron</keyword>
<keyword evidence="4" id="KW-0443">Lipid metabolism</keyword>
<keyword evidence="5" id="KW-0349">Heme</keyword>
<evidence type="ECO:0000256" key="9">
    <source>
        <dbReference type="SAM" id="Phobius"/>
    </source>
</evidence>